<organism evidence="1 2">
    <name type="scientific">Avena sativa</name>
    <name type="common">Oat</name>
    <dbReference type="NCBI Taxonomy" id="4498"/>
    <lineage>
        <taxon>Eukaryota</taxon>
        <taxon>Viridiplantae</taxon>
        <taxon>Streptophyta</taxon>
        <taxon>Embryophyta</taxon>
        <taxon>Tracheophyta</taxon>
        <taxon>Spermatophyta</taxon>
        <taxon>Magnoliopsida</taxon>
        <taxon>Liliopsida</taxon>
        <taxon>Poales</taxon>
        <taxon>Poaceae</taxon>
        <taxon>BOP clade</taxon>
        <taxon>Pooideae</taxon>
        <taxon>Poodae</taxon>
        <taxon>Poeae</taxon>
        <taxon>Poeae Chloroplast Group 1 (Aveneae type)</taxon>
        <taxon>Aveninae</taxon>
        <taxon>Avena</taxon>
    </lineage>
</organism>
<proteinExistence type="predicted"/>
<dbReference type="EnsemblPlants" id="AVESA.00010b.r2.4DG0792730.1">
    <property type="protein sequence ID" value="AVESA.00010b.r2.4DG0792730.1.CDS"/>
    <property type="gene ID" value="AVESA.00010b.r2.4DG0792730"/>
</dbReference>
<sequence length="742" mass="83812">MGKRKEDQRRDETSSISSDAKRHRCRNYHNGEKNDRMPPRDVFQDAVIELRDAIQLKEKRKKDKEDIILLKEDLRILKENFRILKEGHEDLKLKIQEMRKEGCPKVDQYKASPSQRLQLSQSTRFRLVIENRLCTPIYKNETVETEDGRGHIKVTMYDGGNPITPDHPLASVKVDLVVIEGRFNDKRDSWSKEEFEKSIITPREGMIRLVKNGTFDLIGGSCDHQGAIIMDNSQKKEVKLGVMIAVHREERVLEGISNPFKVQEGKTKSSKKKGEKPSPPVPTQNLVQSMSTHATQRGQGPLCTVCPDEQHSLPRMVIEDVMEKADQGKHIKILTNDTAEDNQLNYPPASVPLMVEGNGQDLNGNSQKSSQKIPAQILEESTSAYSIQHGQVYSWAPPSIQNQLQAAVNQNLLAHGEDQYTYLPNGSSELAHQTPSAYGSLNDIQSILVPEDIHHLYAQTQLQDTLDWSFRCGRVLLQWDDPLVELMPLYSTKSSFYGECFPSTSLMDKTHKLLGSISSVGSVRKKLTTEPYDSQKEPPVKKQRNAKYQLQFVNRVCNHYYTREQIKSEDASFLRVALYDENNLVVTSGPLSSVFVEVVLLHGDFNAEGQDYRTPEEFSVYSLPIDDNIFPRIITPVFGGDHVLTLTDGEADLGNINFLVPSSLARTGKFKMGIKIKDVMEESVQEGTTSPFVVSDRLGEETIEQYMKKLKEQLMPIRMEGLEISITSAALHEQAALEGMEG</sequence>
<reference evidence="1" key="1">
    <citation type="submission" date="2021-05" db="EMBL/GenBank/DDBJ databases">
        <authorList>
            <person name="Scholz U."/>
            <person name="Mascher M."/>
            <person name="Fiebig A."/>
        </authorList>
    </citation>
    <scope>NUCLEOTIDE SEQUENCE [LARGE SCALE GENOMIC DNA]</scope>
</reference>
<accession>A0ACD5XCJ6</accession>
<evidence type="ECO:0000313" key="1">
    <source>
        <dbReference type="EnsemblPlants" id="AVESA.00010b.r2.4DG0792730.1.CDS"/>
    </source>
</evidence>
<protein>
    <submittedName>
        <fullName evidence="1">Uncharacterized protein</fullName>
    </submittedName>
</protein>
<keyword evidence="2" id="KW-1185">Reference proteome</keyword>
<name>A0ACD5XCJ6_AVESA</name>
<reference evidence="1" key="2">
    <citation type="submission" date="2025-09" db="UniProtKB">
        <authorList>
            <consortium name="EnsemblPlants"/>
        </authorList>
    </citation>
    <scope>IDENTIFICATION</scope>
</reference>
<dbReference type="Proteomes" id="UP001732700">
    <property type="component" value="Chromosome 4D"/>
</dbReference>
<evidence type="ECO:0000313" key="2">
    <source>
        <dbReference type="Proteomes" id="UP001732700"/>
    </source>
</evidence>